<evidence type="ECO:0000313" key="3">
    <source>
        <dbReference type="Proteomes" id="UP000199051"/>
    </source>
</evidence>
<dbReference type="AlphaFoldDB" id="A0A1H9VJD1"/>
<keyword evidence="3" id="KW-1185">Reference proteome</keyword>
<evidence type="ECO:0000256" key="1">
    <source>
        <dbReference type="SAM" id="SignalP"/>
    </source>
</evidence>
<evidence type="ECO:0000313" key="2">
    <source>
        <dbReference type="EMBL" id="SES21437.1"/>
    </source>
</evidence>
<name>A0A1H9VJD1_9PSEU</name>
<keyword evidence="1" id="KW-0732">Signal</keyword>
<feature type="chain" id="PRO_5011663560" description="Secreted protein" evidence="1">
    <location>
        <begin position="27"/>
        <end position="86"/>
    </location>
</feature>
<sequence>MRKATAVAAAVIAVGAAVTGVTPASADYWARYYIGAYTSQTVCDEDSDNLWDPPYWYSYDCYYYTGDPGNQGRGPGWYFWNRVDIR</sequence>
<organism evidence="2 3">
    <name type="scientific">Actinokineospora terrae</name>
    <dbReference type="NCBI Taxonomy" id="155974"/>
    <lineage>
        <taxon>Bacteria</taxon>
        <taxon>Bacillati</taxon>
        <taxon>Actinomycetota</taxon>
        <taxon>Actinomycetes</taxon>
        <taxon>Pseudonocardiales</taxon>
        <taxon>Pseudonocardiaceae</taxon>
        <taxon>Actinokineospora</taxon>
    </lineage>
</organism>
<feature type="signal peptide" evidence="1">
    <location>
        <begin position="1"/>
        <end position="26"/>
    </location>
</feature>
<dbReference type="Proteomes" id="UP000199051">
    <property type="component" value="Unassembled WGS sequence"/>
</dbReference>
<proteinExistence type="predicted"/>
<reference evidence="3" key="1">
    <citation type="submission" date="2016-10" db="EMBL/GenBank/DDBJ databases">
        <authorList>
            <person name="Varghese N."/>
            <person name="Submissions S."/>
        </authorList>
    </citation>
    <scope>NUCLEOTIDE SEQUENCE [LARGE SCALE GENOMIC DNA]</scope>
    <source>
        <strain evidence="3">DSM 44260</strain>
    </source>
</reference>
<accession>A0A1H9VJD1</accession>
<dbReference type="STRING" id="155974.SAMN04487818_108391"/>
<dbReference type="RefSeq" id="WP_143073567.1">
    <property type="nucleotide sequence ID" value="NZ_FOGI01000008.1"/>
</dbReference>
<evidence type="ECO:0008006" key="4">
    <source>
        <dbReference type="Google" id="ProtNLM"/>
    </source>
</evidence>
<dbReference type="EMBL" id="FOGI01000008">
    <property type="protein sequence ID" value="SES21437.1"/>
    <property type="molecule type" value="Genomic_DNA"/>
</dbReference>
<protein>
    <recommendedName>
        <fullName evidence="4">Secreted protein</fullName>
    </recommendedName>
</protein>
<gene>
    <name evidence="2" type="ORF">SAMN04487818_108391</name>
</gene>